<dbReference type="EMBL" id="JAOBTT010000001">
    <property type="protein sequence ID" value="MDZ7278320.1"/>
    <property type="molecule type" value="Genomic_DNA"/>
</dbReference>
<proteinExistence type="predicted"/>
<organism evidence="1 2">
    <name type="scientific">Pantoea eucrina</name>
    <dbReference type="NCBI Taxonomy" id="472693"/>
    <lineage>
        <taxon>Bacteria</taxon>
        <taxon>Pseudomonadati</taxon>
        <taxon>Pseudomonadota</taxon>
        <taxon>Gammaproteobacteria</taxon>
        <taxon>Enterobacterales</taxon>
        <taxon>Erwiniaceae</taxon>
        <taxon>Pantoea</taxon>
    </lineage>
</organism>
<dbReference type="PANTHER" id="PTHR38453:SF1">
    <property type="entry name" value="CYTOPLASMIC PROTEIN"/>
    <property type="match status" value="1"/>
</dbReference>
<accession>A0ABU5LF91</accession>
<name>A0ABU5LF91_9GAMM</name>
<comment type="caution">
    <text evidence="1">The sequence shown here is derived from an EMBL/GenBank/DDBJ whole genome shotgun (WGS) entry which is preliminary data.</text>
</comment>
<protein>
    <submittedName>
        <fullName evidence="1">YbdD/YjiX family protein</fullName>
    </submittedName>
</protein>
<dbReference type="PANTHER" id="PTHR38453">
    <property type="entry name" value="CYTOPLASMIC PROTEIN-RELATED"/>
    <property type="match status" value="1"/>
</dbReference>
<evidence type="ECO:0000313" key="1">
    <source>
        <dbReference type="EMBL" id="MDZ7278320.1"/>
    </source>
</evidence>
<reference evidence="2" key="1">
    <citation type="submission" date="2023-07" db="EMBL/GenBank/DDBJ databases">
        <title>Structural and functional analysis of rice phyllospheric bacteria for their antimicrobial properties and defense elicitation against blast disease.</title>
        <authorList>
            <person name="Sahu K.P."/>
            <person name="Asharani P."/>
            <person name="Kumar M."/>
            <person name="Reddy B."/>
            <person name="Kumar A."/>
        </authorList>
    </citation>
    <scope>NUCLEOTIDE SEQUENCE [LARGE SCALE GENOMIC DNA]</scope>
    <source>
        <strain evidence="2">OsEp_Plm_30P10</strain>
    </source>
</reference>
<dbReference type="RefSeq" id="WP_322542313.1">
    <property type="nucleotide sequence ID" value="NZ_JAOBTT010000001.1"/>
</dbReference>
<dbReference type="Proteomes" id="UP001288620">
    <property type="component" value="Unassembled WGS sequence"/>
</dbReference>
<gene>
    <name evidence="1" type="ORF">N4G40_08560</name>
</gene>
<sequence>MSDSLFRAPRPQGQWQIYTCTLQQTAPEGPARPRWRTLWQRLQQSFRLMVGVGDYQTYLRHMRERHPEHPPMDERAYHRYCLEARFPSQAGKLGKCPC</sequence>
<dbReference type="Pfam" id="PF04328">
    <property type="entry name" value="Sel_put"/>
    <property type="match status" value="1"/>
</dbReference>
<keyword evidence="2" id="KW-1185">Reference proteome</keyword>
<dbReference type="InterPro" id="IPR007423">
    <property type="entry name" value="Sel_put"/>
</dbReference>
<evidence type="ECO:0000313" key="2">
    <source>
        <dbReference type="Proteomes" id="UP001288620"/>
    </source>
</evidence>